<sequence length="533" mass="56278">MVALLQRLLAAVLGGTLLWLAFPDAGLWWAAAPGVALVTLATRGARLATGGLVGLTAGLALFVPLLRWSGIYVGADAWLALAGFEAIYLIGMGILLVAVQRWTSRFSLPVEAALLPPLVGASWVVQEWVRSTIPWGGFSWARLAFSQAEAPTLAAVRWVTSAGLSAWVGAIGGLLAVTAVWVARRARTRNEPVAVPVGALAAAGVLTFGPLVLPVSPPTGASLDVLAVQGDAPQSGFRFNENAREVLTNHTTLVHRAAEEVEAGERPAPDVVFLPENASDVDPTRDEEAAGLLAEASWAIDTPMLVGAILREPSPMVSNSVLQYLPGQGPVARYDKQHPVPFGEWIPHRDLFRRITPKVDLVPRDFAAGDQMGVMDVPTDSGDLRVGMGICFEVAYDDLMRIPVVQGSELLFIPTNNASFGITDQSTQQLAISRVRAMEHARSVVHISTVGVSALLGPDGSILSSPDGGEPRGTELFEPALLSASVPLNDGLTLATRLGNWPTWVLAALVLPAGVAGLLPPSTRRGRAAEERA</sequence>
<keyword evidence="5 8" id="KW-1133">Transmembrane helix</keyword>
<evidence type="ECO:0000256" key="2">
    <source>
        <dbReference type="ARBA" id="ARBA00022475"/>
    </source>
</evidence>
<dbReference type="NCBIfam" id="TIGR00546">
    <property type="entry name" value="lnt"/>
    <property type="match status" value="1"/>
</dbReference>
<dbReference type="GO" id="GO:0042158">
    <property type="term" value="P:lipoprotein biosynthetic process"/>
    <property type="evidence" value="ECO:0007669"/>
    <property type="project" value="UniProtKB-UniRule"/>
</dbReference>
<dbReference type="HAMAP" id="MF_01148">
    <property type="entry name" value="Lnt"/>
    <property type="match status" value="1"/>
</dbReference>
<evidence type="ECO:0000256" key="4">
    <source>
        <dbReference type="ARBA" id="ARBA00022692"/>
    </source>
</evidence>
<dbReference type="STRING" id="478801.Ksed_14080"/>
<accession>C7NHS8</accession>
<comment type="similarity">
    <text evidence="8">Belongs to the CN hydrolase family. Apolipoprotein N-acyltransferase subfamily.</text>
</comment>
<organism evidence="10 11">
    <name type="scientific">Kytococcus sedentarius (strain ATCC 14392 / DSM 20547 / JCM 11482 / CCUG 33030 / NBRC 15357 / NCTC 11040 / CCM 314 / 541)</name>
    <name type="common">Micrococcus sedentarius</name>
    <dbReference type="NCBI Taxonomy" id="478801"/>
    <lineage>
        <taxon>Bacteria</taxon>
        <taxon>Bacillati</taxon>
        <taxon>Actinomycetota</taxon>
        <taxon>Actinomycetes</taxon>
        <taxon>Micrococcales</taxon>
        <taxon>Kytococcaceae</taxon>
        <taxon>Kytococcus</taxon>
    </lineage>
</organism>
<dbReference type="InterPro" id="IPR004563">
    <property type="entry name" value="Apolipo_AcylTrfase"/>
</dbReference>
<dbReference type="Pfam" id="PF00795">
    <property type="entry name" value="CN_hydrolase"/>
    <property type="match status" value="1"/>
</dbReference>
<dbReference type="PANTHER" id="PTHR38686">
    <property type="entry name" value="APOLIPOPROTEIN N-ACYLTRANSFERASE"/>
    <property type="match status" value="1"/>
</dbReference>
<keyword evidence="3 8" id="KW-0808">Transferase</keyword>
<dbReference type="Gene3D" id="3.60.110.10">
    <property type="entry name" value="Carbon-nitrogen hydrolase"/>
    <property type="match status" value="1"/>
</dbReference>
<dbReference type="GO" id="GO:0005886">
    <property type="term" value="C:plasma membrane"/>
    <property type="evidence" value="ECO:0007669"/>
    <property type="project" value="UniProtKB-SubCell"/>
</dbReference>
<keyword evidence="4 8" id="KW-0812">Transmembrane</keyword>
<gene>
    <name evidence="8" type="primary">lnt</name>
    <name evidence="10" type="ordered locus">Ksed_14080</name>
</gene>
<evidence type="ECO:0000313" key="11">
    <source>
        <dbReference type="Proteomes" id="UP000006666"/>
    </source>
</evidence>
<dbReference type="UniPathway" id="UPA00666"/>
<keyword evidence="11" id="KW-1185">Reference proteome</keyword>
<keyword evidence="6 8" id="KW-0472">Membrane</keyword>
<reference evidence="10 11" key="1">
    <citation type="journal article" date="2009" name="Stand. Genomic Sci.">
        <title>Complete genome sequence of Kytococcus sedentarius type strain (541).</title>
        <authorList>
            <person name="Sims D."/>
            <person name="Brettin T."/>
            <person name="Detter J.C."/>
            <person name="Han C."/>
            <person name="Lapidus A."/>
            <person name="Copeland A."/>
            <person name="Glavina Del Rio T."/>
            <person name="Nolan M."/>
            <person name="Chen F."/>
            <person name="Lucas S."/>
            <person name="Tice H."/>
            <person name="Cheng J.F."/>
            <person name="Bruce D."/>
            <person name="Goodwin L."/>
            <person name="Pitluck S."/>
            <person name="Ovchinnikova G."/>
            <person name="Pati A."/>
            <person name="Ivanova N."/>
            <person name="Mavrommatis K."/>
            <person name="Chen A."/>
            <person name="Palaniappan K."/>
            <person name="D'haeseleer P."/>
            <person name="Chain P."/>
            <person name="Bristow J."/>
            <person name="Eisen J.A."/>
            <person name="Markowitz V."/>
            <person name="Hugenholtz P."/>
            <person name="Schneider S."/>
            <person name="Goker M."/>
            <person name="Pukall R."/>
            <person name="Kyrpides N.C."/>
            <person name="Klenk H.P."/>
        </authorList>
    </citation>
    <scope>NUCLEOTIDE SEQUENCE [LARGE SCALE GENOMIC DNA]</scope>
    <source>
        <strain evidence="11">ATCC 14392 / DSM 20547 / JCM 11482 / CCUG 33030 / NBRC 15357 / NCTC 11040 / CCM 314 / 541</strain>
    </source>
</reference>
<feature type="transmembrane region" description="Helical" evidence="8">
    <location>
        <begin position="78"/>
        <end position="99"/>
    </location>
</feature>
<dbReference type="EMBL" id="CP001686">
    <property type="protein sequence ID" value="ACV06435.1"/>
    <property type="molecule type" value="Genomic_DNA"/>
</dbReference>
<dbReference type="AlphaFoldDB" id="C7NHS8"/>
<feature type="transmembrane region" description="Helical" evidence="8">
    <location>
        <begin position="47"/>
        <end position="66"/>
    </location>
</feature>
<comment type="caution">
    <text evidence="8">Lacks conserved residue(s) required for the propagation of feature annotation.</text>
</comment>
<dbReference type="InterPro" id="IPR036526">
    <property type="entry name" value="C-N_Hydrolase_sf"/>
</dbReference>
<dbReference type="InterPro" id="IPR045378">
    <property type="entry name" value="LNT_N"/>
</dbReference>
<comment type="function">
    <text evidence="8">Catalyzes the phospholipid dependent N-acylation of the N-terminal cysteine of apolipoprotein, the last step in lipoprotein maturation.</text>
</comment>
<evidence type="ECO:0000256" key="7">
    <source>
        <dbReference type="ARBA" id="ARBA00023315"/>
    </source>
</evidence>
<name>C7NHS8_KYTSD</name>
<evidence type="ECO:0000313" key="10">
    <source>
        <dbReference type="EMBL" id="ACV06435.1"/>
    </source>
</evidence>
<dbReference type="PANTHER" id="PTHR38686:SF1">
    <property type="entry name" value="APOLIPOPROTEIN N-ACYLTRANSFERASE"/>
    <property type="match status" value="1"/>
</dbReference>
<dbReference type="HOGENOM" id="CLU_019563_0_1_11"/>
<dbReference type="eggNOG" id="COG0815">
    <property type="taxonomic scope" value="Bacteria"/>
</dbReference>
<dbReference type="EC" id="2.3.1.269" evidence="8"/>
<evidence type="ECO:0000256" key="8">
    <source>
        <dbReference type="HAMAP-Rule" id="MF_01148"/>
    </source>
</evidence>
<protein>
    <recommendedName>
        <fullName evidence="8">Apolipoprotein N-acyltransferase</fullName>
        <shortName evidence="8">ALP N-acyltransferase</shortName>
        <ecNumber evidence="8">2.3.1.269</ecNumber>
    </recommendedName>
</protein>
<evidence type="ECO:0000256" key="3">
    <source>
        <dbReference type="ARBA" id="ARBA00022679"/>
    </source>
</evidence>
<dbReference type="GO" id="GO:0016410">
    <property type="term" value="F:N-acyltransferase activity"/>
    <property type="evidence" value="ECO:0007669"/>
    <property type="project" value="UniProtKB-UniRule"/>
</dbReference>
<keyword evidence="7 8" id="KW-0012">Acyltransferase</keyword>
<comment type="pathway">
    <text evidence="8">Protein modification; lipoprotein biosynthesis (N-acyl transfer).</text>
</comment>
<feature type="transmembrane region" description="Helical" evidence="8">
    <location>
        <begin position="164"/>
        <end position="182"/>
    </location>
</feature>
<dbReference type="RefSeq" id="WP_015779380.1">
    <property type="nucleotide sequence ID" value="NC_013169.1"/>
</dbReference>
<comment type="catalytic activity">
    <reaction evidence="8">
        <text>N-terminal S-1,2-diacyl-sn-glyceryl-L-cysteinyl-[lipoprotein] + a glycerophospholipid = N-acyl-S-1,2-diacyl-sn-glyceryl-L-cysteinyl-[lipoprotein] + a 2-acyl-sn-glycero-3-phospholipid + H(+)</text>
        <dbReference type="Rhea" id="RHEA:48228"/>
        <dbReference type="Rhea" id="RHEA-COMP:14681"/>
        <dbReference type="Rhea" id="RHEA-COMP:14684"/>
        <dbReference type="ChEBI" id="CHEBI:15378"/>
        <dbReference type="ChEBI" id="CHEBI:136912"/>
        <dbReference type="ChEBI" id="CHEBI:140656"/>
        <dbReference type="ChEBI" id="CHEBI:140657"/>
        <dbReference type="ChEBI" id="CHEBI:140660"/>
        <dbReference type="EC" id="2.3.1.269"/>
    </reaction>
</comment>
<proteinExistence type="inferred from homology"/>
<dbReference type="KEGG" id="kse:Ksed_14080"/>
<dbReference type="InterPro" id="IPR003010">
    <property type="entry name" value="C-N_Hydrolase"/>
</dbReference>
<dbReference type="PROSITE" id="PS50263">
    <property type="entry name" value="CN_HYDROLASE"/>
    <property type="match status" value="1"/>
</dbReference>
<keyword evidence="2 8" id="KW-1003">Cell membrane</keyword>
<evidence type="ECO:0000256" key="5">
    <source>
        <dbReference type="ARBA" id="ARBA00022989"/>
    </source>
</evidence>
<comment type="subcellular location">
    <subcellularLocation>
        <location evidence="1 8">Cell membrane</location>
        <topology evidence="1 8">Multi-pass membrane protein</topology>
    </subcellularLocation>
</comment>
<evidence type="ECO:0000256" key="1">
    <source>
        <dbReference type="ARBA" id="ARBA00004651"/>
    </source>
</evidence>
<dbReference type="Proteomes" id="UP000006666">
    <property type="component" value="Chromosome"/>
</dbReference>
<dbReference type="SUPFAM" id="SSF56317">
    <property type="entry name" value="Carbon-nitrogen hydrolase"/>
    <property type="match status" value="1"/>
</dbReference>
<evidence type="ECO:0000259" key="9">
    <source>
        <dbReference type="PROSITE" id="PS50263"/>
    </source>
</evidence>
<evidence type="ECO:0000256" key="6">
    <source>
        <dbReference type="ARBA" id="ARBA00023136"/>
    </source>
</evidence>
<feature type="transmembrane region" description="Helical" evidence="8">
    <location>
        <begin position="194"/>
        <end position="213"/>
    </location>
</feature>
<dbReference type="Pfam" id="PF20154">
    <property type="entry name" value="LNT_N"/>
    <property type="match status" value="1"/>
</dbReference>
<dbReference type="CDD" id="cd07571">
    <property type="entry name" value="ALP_N-acyl_transferase"/>
    <property type="match status" value="1"/>
</dbReference>
<feature type="domain" description="CN hydrolase" evidence="9">
    <location>
        <begin position="228"/>
        <end position="488"/>
    </location>
</feature>